<sequence length="346" mass="40442">MTLRKNRNTISNPIPPLHKLCIHWYYRCLPFYVRATNMCDLRKLDLHLCTSPRQPMELPRSLYFSSTLVVLKLEFAIHLNPPPAFVLPCLRVLQLKCVMFANRDSLYTILNACPVLLDLTLNVDDKYLKNLNDFNVIVLVGTLKRLHSSWNALPLSKYRFQINTPALKYFHFDGYLSGDDVLENLPNVVESVIQIEDCDSVNDYAKRVWDFMGKICNVISMELTTITGQILCHGFNHENSPTFHNLSSLKFCGDLWYEWYAWHVVWLLLCWAPELQTLVIEQAILINNEMELVRQILKAAKVLKIMKITVSSYLILENKPHFRKEFSKFYRGSQNFQFVFDEGHFI</sequence>
<dbReference type="EMBL" id="JAXUIC010000007">
    <property type="protein sequence ID" value="KAK4582259.1"/>
    <property type="molecule type" value="Genomic_DNA"/>
</dbReference>
<dbReference type="Pfam" id="PF24758">
    <property type="entry name" value="LRR_At5g56370"/>
    <property type="match status" value="1"/>
</dbReference>
<accession>A0AAN7EZR9</accession>
<protein>
    <recommendedName>
        <fullName evidence="1">FBD domain-containing protein</fullName>
    </recommendedName>
</protein>
<dbReference type="PANTHER" id="PTHR31900">
    <property type="entry name" value="F-BOX/RNI SUPERFAMILY PROTEIN-RELATED"/>
    <property type="match status" value="1"/>
</dbReference>
<proteinExistence type="predicted"/>
<dbReference type="SMART" id="SM00579">
    <property type="entry name" value="FBD"/>
    <property type="match status" value="1"/>
</dbReference>
<evidence type="ECO:0000313" key="2">
    <source>
        <dbReference type="EMBL" id="KAK4582259.1"/>
    </source>
</evidence>
<gene>
    <name evidence="2" type="ORF">RGQ29_025437</name>
</gene>
<dbReference type="InterPro" id="IPR006566">
    <property type="entry name" value="FBD"/>
</dbReference>
<reference evidence="2 3" key="1">
    <citation type="journal article" date="2023" name="G3 (Bethesda)">
        <title>A haplotype-resolved chromosome-scale genome for Quercus rubra L. provides insights into the genetics of adaptive traits for red oak species.</title>
        <authorList>
            <person name="Kapoor B."/>
            <person name="Jenkins J."/>
            <person name="Schmutz J."/>
            <person name="Zhebentyayeva T."/>
            <person name="Kuelheim C."/>
            <person name="Coggeshall M."/>
            <person name="Heim C."/>
            <person name="Lasky J.R."/>
            <person name="Leites L."/>
            <person name="Islam-Faridi N."/>
            <person name="Romero-Severson J."/>
            <person name="DeLeo V.L."/>
            <person name="Lucas S.M."/>
            <person name="Lazic D."/>
            <person name="Gailing O."/>
            <person name="Carlson J."/>
            <person name="Staton M."/>
        </authorList>
    </citation>
    <scope>NUCLEOTIDE SEQUENCE [LARGE SCALE GENOMIC DNA]</scope>
    <source>
        <strain evidence="2">Pseudo-F2</strain>
    </source>
</reference>
<dbReference type="SUPFAM" id="SSF52047">
    <property type="entry name" value="RNI-like"/>
    <property type="match status" value="1"/>
</dbReference>
<name>A0AAN7EZR9_QUERU</name>
<feature type="domain" description="FBD" evidence="1">
    <location>
        <begin position="269"/>
        <end position="341"/>
    </location>
</feature>
<dbReference type="InterPro" id="IPR055411">
    <property type="entry name" value="LRR_FXL15/At3g58940/PEG3-like"/>
</dbReference>
<organism evidence="2 3">
    <name type="scientific">Quercus rubra</name>
    <name type="common">Northern red oak</name>
    <name type="synonym">Quercus borealis</name>
    <dbReference type="NCBI Taxonomy" id="3512"/>
    <lineage>
        <taxon>Eukaryota</taxon>
        <taxon>Viridiplantae</taxon>
        <taxon>Streptophyta</taxon>
        <taxon>Embryophyta</taxon>
        <taxon>Tracheophyta</taxon>
        <taxon>Spermatophyta</taxon>
        <taxon>Magnoliopsida</taxon>
        <taxon>eudicotyledons</taxon>
        <taxon>Gunneridae</taxon>
        <taxon>Pentapetalae</taxon>
        <taxon>rosids</taxon>
        <taxon>fabids</taxon>
        <taxon>Fagales</taxon>
        <taxon>Fagaceae</taxon>
        <taxon>Quercus</taxon>
    </lineage>
</organism>
<dbReference type="AlphaFoldDB" id="A0AAN7EZR9"/>
<keyword evidence="3" id="KW-1185">Reference proteome</keyword>
<dbReference type="PANTHER" id="PTHR31900:SF34">
    <property type="entry name" value="EMB|CAB62440.1-RELATED"/>
    <property type="match status" value="1"/>
</dbReference>
<dbReference type="Proteomes" id="UP001324115">
    <property type="component" value="Unassembled WGS sequence"/>
</dbReference>
<dbReference type="InterPro" id="IPR050232">
    <property type="entry name" value="FBL13/AtMIF1-like"/>
</dbReference>
<evidence type="ECO:0000313" key="3">
    <source>
        <dbReference type="Proteomes" id="UP001324115"/>
    </source>
</evidence>
<comment type="caution">
    <text evidence="2">The sequence shown here is derived from an EMBL/GenBank/DDBJ whole genome shotgun (WGS) entry which is preliminary data.</text>
</comment>
<evidence type="ECO:0000259" key="1">
    <source>
        <dbReference type="SMART" id="SM00579"/>
    </source>
</evidence>